<dbReference type="PANTHER" id="PTHR43712">
    <property type="entry name" value="PUTATIVE (AFU_ORTHOLOGUE AFUA_4G14580)-RELATED"/>
    <property type="match status" value="1"/>
</dbReference>
<comment type="caution">
    <text evidence="5">The sequence shown here is derived from an EMBL/GenBank/DDBJ whole genome shotgun (WGS) entry which is preliminary data.</text>
</comment>
<dbReference type="Gene3D" id="3.40.50.150">
    <property type="entry name" value="Vaccinia Virus protein VP39"/>
    <property type="match status" value="1"/>
</dbReference>
<keyword evidence="2" id="KW-0808">Transferase</keyword>
<dbReference type="GO" id="GO:0008171">
    <property type="term" value="F:O-methyltransferase activity"/>
    <property type="evidence" value="ECO:0007669"/>
    <property type="project" value="InterPro"/>
</dbReference>
<dbReference type="Pfam" id="PF00891">
    <property type="entry name" value="Methyltransf_2"/>
    <property type="match status" value="1"/>
</dbReference>
<dbReference type="InterPro" id="IPR016461">
    <property type="entry name" value="COMT-like"/>
</dbReference>
<dbReference type="OrthoDB" id="9766840at2"/>
<evidence type="ECO:0000259" key="4">
    <source>
        <dbReference type="Pfam" id="PF00891"/>
    </source>
</evidence>
<evidence type="ECO:0000256" key="1">
    <source>
        <dbReference type="ARBA" id="ARBA00022603"/>
    </source>
</evidence>
<dbReference type="GO" id="GO:0032259">
    <property type="term" value="P:methylation"/>
    <property type="evidence" value="ECO:0007669"/>
    <property type="project" value="UniProtKB-KW"/>
</dbReference>
<proteinExistence type="predicted"/>
<dbReference type="Proteomes" id="UP000433652">
    <property type="component" value="Unassembled WGS sequence"/>
</dbReference>
<feature type="domain" description="O-methyltransferase C-terminal" evidence="4">
    <location>
        <begin position="1"/>
        <end position="76"/>
    </location>
</feature>
<dbReference type="PROSITE" id="PS51683">
    <property type="entry name" value="SAM_OMT_II"/>
    <property type="match status" value="1"/>
</dbReference>
<evidence type="ECO:0000256" key="3">
    <source>
        <dbReference type="ARBA" id="ARBA00022691"/>
    </source>
</evidence>
<accession>A0A6I4SVU0</accession>
<dbReference type="AlphaFoldDB" id="A0A6I4SVU0"/>
<dbReference type="SUPFAM" id="SSF53335">
    <property type="entry name" value="S-adenosyl-L-methionine-dependent methyltransferases"/>
    <property type="match status" value="1"/>
</dbReference>
<protein>
    <recommendedName>
        <fullName evidence="4">O-methyltransferase C-terminal domain-containing protein</fullName>
    </recommendedName>
</protein>
<evidence type="ECO:0000313" key="6">
    <source>
        <dbReference type="Proteomes" id="UP000433652"/>
    </source>
</evidence>
<sequence length="96" mass="10416">MKRIGHDWSDEMAGKILSACRAGVNPGMKLLVADAVVPDGPEFSPAKFMVVTMMIFSAGKERTEAEFRRLCADNGWKLERIIPTASSMCLVEGVAA</sequence>
<keyword evidence="3" id="KW-0949">S-adenosyl-L-methionine</keyword>
<name>A0A6I4SVU0_9SPHN</name>
<keyword evidence="1" id="KW-0489">Methyltransferase</keyword>
<dbReference type="EMBL" id="WTYM01000043">
    <property type="protein sequence ID" value="MXO60003.1"/>
    <property type="molecule type" value="Genomic_DNA"/>
</dbReference>
<evidence type="ECO:0000313" key="5">
    <source>
        <dbReference type="EMBL" id="MXO60003.1"/>
    </source>
</evidence>
<dbReference type="InterPro" id="IPR001077">
    <property type="entry name" value="COMT_C"/>
</dbReference>
<keyword evidence="6" id="KW-1185">Reference proteome</keyword>
<reference evidence="5 6" key="1">
    <citation type="submission" date="2019-12" db="EMBL/GenBank/DDBJ databases">
        <title>Genomic-based taxomic classification of the family Erythrobacteraceae.</title>
        <authorList>
            <person name="Xu L."/>
        </authorList>
    </citation>
    <scope>NUCLEOTIDE SEQUENCE [LARGE SCALE GENOMIC DNA]</scope>
    <source>
        <strain evidence="5 6">MCCC 1K01500</strain>
    </source>
</reference>
<dbReference type="PANTHER" id="PTHR43712:SF2">
    <property type="entry name" value="O-METHYLTRANSFERASE CICE"/>
    <property type="match status" value="1"/>
</dbReference>
<gene>
    <name evidence="5" type="ORF">GRI89_10680</name>
</gene>
<dbReference type="InterPro" id="IPR029063">
    <property type="entry name" value="SAM-dependent_MTases_sf"/>
</dbReference>
<evidence type="ECO:0000256" key="2">
    <source>
        <dbReference type="ARBA" id="ARBA00022679"/>
    </source>
</evidence>
<organism evidence="5 6">
    <name type="scientific">Croceibacterium salegens</name>
    <dbReference type="NCBI Taxonomy" id="1737568"/>
    <lineage>
        <taxon>Bacteria</taxon>
        <taxon>Pseudomonadati</taxon>
        <taxon>Pseudomonadota</taxon>
        <taxon>Alphaproteobacteria</taxon>
        <taxon>Sphingomonadales</taxon>
        <taxon>Erythrobacteraceae</taxon>
        <taxon>Croceibacterium</taxon>
    </lineage>
</organism>